<comment type="cofactor">
    <cofactor evidence="1">
        <name>Mg(2+)</name>
        <dbReference type="ChEBI" id="CHEBI:18420"/>
    </cofactor>
</comment>
<sequence length="391" mass="41149">MPHSSRSPYATSLFGPSSAPSSDALANCERVLARFFESARERAVALSPLYVELWTEIERATTGGKRLRPALVDLTFRAYPDARGESAVSAETVASVGAAFELLHTALIVHDDVIDRDVIRRHQDTLHVAARGRAQSAGAAPDRAEHYGTSVGVVAGDLALSGAHRLVATSGLPAGRLLDVLELLDEAVFASGAGELLDIHHALPGIRPTAEEVLKSTRLKTSVYSFEAPLQAGALLAGAPASDVESLGNVGRHLGLAFQLADDLLGVFGCADTTGKATNADLLEGKFTPLIMEALNTPEGPEVLALLAGQDGREGQDEHERQAGREGQDGAAQRVTRLRELLTTSGARTRVENSARKAADDAAHTAREGGLPPGLVDEIAHLAVGSVERLR</sequence>
<feature type="region of interest" description="Disordered" evidence="7">
    <location>
        <begin position="344"/>
        <end position="373"/>
    </location>
</feature>
<evidence type="ECO:0000313" key="9">
    <source>
        <dbReference type="Proteomes" id="UP000270616"/>
    </source>
</evidence>
<dbReference type="SUPFAM" id="SSF48576">
    <property type="entry name" value="Terpenoid synthases"/>
    <property type="match status" value="1"/>
</dbReference>
<evidence type="ECO:0000256" key="5">
    <source>
        <dbReference type="ARBA" id="ARBA00022842"/>
    </source>
</evidence>
<dbReference type="PROSITE" id="PS00723">
    <property type="entry name" value="POLYPRENYL_SYNTHASE_1"/>
    <property type="match status" value="1"/>
</dbReference>
<name>A0A3N4A031_9MICC</name>
<dbReference type="InterPro" id="IPR033749">
    <property type="entry name" value="Polyprenyl_synt_CS"/>
</dbReference>
<reference evidence="8 9" key="1">
    <citation type="submission" date="2018-10" db="EMBL/GenBank/DDBJ databases">
        <title>Kocuria sp. M5W7-7, whole genome shotgun sequence.</title>
        <authorList>
            <person name="Tuo L."/>
        </authorList>
    </citation>
    <scope>NUCLEOTIDE SEQUENCE [LARGE SCALE GENOMIC DNA]</scope>
    <source>
        <strain evidence="8 9">M5W7-7</strain>
    </source>
</reference>
<dbReference type="PANTHER" id="PTHR12001">
    <property type="entry name" value="GERANYLGERANYL PYROPHOSPHATE SYNTHASE"/>
    <property type="match status" value="1"/>
</dbReference>
<dbReference type="PROSITE" id="PS00444">
    <property type="entry name" value="POLYPRENYL_SYNTHASE_2"/>
    <property type="match status" value="1"/>
</dbReference>
<keyword evidence="5" id="KW-0460">Magnesium</keyword>
<dbReference type="Proteomes" id="UP000270616">
    <property type="component" value="Unassembled WGS sequence"/>
</dbReference>
<dbReference type="InterPro" id="IPR000092">
    <property type="entry name" value="Polyprenyl_synt"/>
</dbReference>
<feature type="region of interest" description="Disordered" evidence="7">
    <location>
        <begin position="1"/>
        <end position="21"/>
    </location>
</feature>
<evidence type="ECO:0000256" key="6">
    <source>
        <dbReference type="RuleBase" id="RU004466"/>
    </source>
</evidence>
<evidence type="ECO:0000313" key="8">
    <source>
        <dbReference type="EMBL" id="ROZ64748.1"/>
    </source>
</evidence>
<accession>A0A3N4A031</accession>
<proteinExistence type="inferred from homology"/>
<organism evidence="8 9">
    <name type="scientific">Kocuria soli</name>
    <dbReference type="NCBI Taxonomy" id="2485125"/>
    <lineage>
        <taxon>Bacteria</taxon>
        <taxon>Bacillati</taxon>
        <taxon>Actinomycetota</taxon>
        <taxon>Actinomycetes</taxon>
        <taxon>Micrococcales</taxon>
        <taxon>Micrococcaceae</taxon>
        <taxon>Kocuria</taxon>
    </lineage>
</organism>
<keyword evidence="9" id="KW-1185">Reference proteome</keyword>
<evidence type="ECO:0000256" key="3">
    <source>
        <dbReference type="ARBA" id="ARBA00022679"/>
    </source>
</evidence>
<keyword evidence="3 6" id="KW-0808">Transferase</keyword>
<dbReference type="PANTHER" id="PTHR12001:SF85">
    <property type="entry name" value="SHORT CHAIN ISOPRENYL DIPHOSPHATE SYNTHASE"/>
    <property type="match status" value="1"/>
</dbReference>
<gene>
    <name evidence="8" type="ORF">EDL96_02620</name>
</gene>
<evidence type="ECO:0000256" key="4">
    <source>
        <dbReference type="ARBA" id="ARBA00022723"/>
    </source>
</evidence>
<feature type="compositionally biased region" description="Basic and acidic residues" evidence="7">
    <location>
        <begin position="311"/>
        <end position="328"/>
    </location>
</feature>
<dbReference type="EMBL" id="RKMF01000002">
    <property type="protein sequence ID" value="ROZ64748.1"/>
    <property type="molecule type" value="Genomic_DNA"/>
</dbReference>
<dbReference type="Pfam" id="PF00348">
    <property type="entry name" value="polyprenyl_synt"/>
    <property type="match status" value="1"/>
</dbReference>
<dbReference type="GO" id="GO:0046872">
    <property type="term" value="F:metal ion binding"/>
    <property type="evidence" value="ECO:0007669"/>
    <property type="project" value="UniProtKB-KW"/>
</dbReference>
<evidence type="ECO:0000256" key="1">
    <source>
        <dbReference type="ARBA" id="ARBA00001946"/>
    </source>
</evidence>
<dbReference type="InterPro" id="IPR008949">
    <property type="entry name" value="Isoprenoid_synthase_dom_sf"/>
</dbReference>
<dbReference type="GO" id="GO:0008299">
    <property type="term" value="P:isoprenoid biosynthetic process"/>
    <property type="evidence" value="ECO:0007669"/>
    <property type="project" value="InterPro"/>
</dbReference>
<dbReference type="AlphaFoldDB" id="A0A3N4A031"/>
<feature type="compositionally biased region" description="Basic and acidic residues" evidence="7">
    <location>
        <begin position="349"/>
        <end position="367"/>
    </location>
</feature>
<comment type="similarity">
    <text evidence="2 6">Belongs to the FPP/GGPP synthase family.</text>
</comment>
<evidence type="ECO:0000256" key="7">
    <source>
        <dbReference type="SAM" id="MobiDB-lite"/>
    </source>
</evidence>
<feature type="region of interest" description="Disordered" evidence="7">
    <location>
        <begin position="311"/>
        <end position="332"/>
    </location>
</feature>
<dbReference type="Gene3D" id="1.10.600.10">
    <property type="entry name" value="Farnesyl Diphosphate Synthase"/>
    <property type="match status" value="1"/>
</dbReference>
<dbReference type="GO" id="GO:0004659">
    <property type="term" value="F:prenyltransferase activity"/>
    <property type="evidence" value="ECO:0007669"/>
    <property type="project" value="InterPro"/>
</dbReference>
<comment type="caution">
    <text evidence="8">The sequence shown here is derived from an EMBL/GenBank/DDBJ whole genome shotgun (WGS) entry which is preliminary data.</text>
</comment>
<dbReference type="RefSeq" id="WP_123824176.1">
    <property type="nucleotide sequence ID" value="NZ_RKMF01000002.1"/>
</dbReference>
<dbReference type="SFLD" id="SFLDS00005">
    <property type="entry name" value="Isoprenoid_Synthase_Type_I"/>
    <property type="match status" value="1"/>
</dbReference>
<keyword evidence="4" id="KW-0479">Metal-binding</keyword>
<evidence type="ECO:0000256" key="2">
    <source>
        <dbReference type="ARBA" id="ARBA00006706"/>
    </source>
</evidence>
<protein>
    <submittedName>
        <fullName evidence="8">Polyprenyl synthetase family protein</fullName>
    </submittedName>
</protein>
<dbReference type="OrthoDB" id="4497239at2"/>